<dbReference type="Pfam" id="PF00326">
    <property type="entry name" value="Peptidase_S9"/>
    <property type="match status" value="1"/>
</dbReference>
<accession>A0ABP7SBA1</accession>
<evidence type="ECO:0000313" key="5">
    <source>
        <dbReference type="Proteomes" id="UP001500567"/>
    </source>
</evidence>
<sequence>MKKFYLTLILGFCQWAAWAQDVMYQTPPRAITDLVTAPALPRVSVASNGEWLLLMSVQEMPGIAELAQPELRLAGLRLNPRTNGPSRVTYLTDLRLRHLPAGKELLVQGLPAKARLSEISWSPDNTKIAFTHTTANHIELWIVDVASASARLMPNLFLNGVFGSSYQWLADSHTLLARAIVGGRGEMPVISAVPMGPIVQENAGKKAAARTYQDLLKNPGDEKLFDYYAAAQLVKVDLLGRMQPVGEPGIIQSAVPSPSGQYVLVKTRQRPYSYTLPVSSFPQQVKILGLDGLLVKTLAELPLADNLPTSFDAVPTGAREHGWRDDVPATVYWVEAQDGGDPKAPAAIRDKLFTLASPFTADAQELVALPLRYRNIIWGTNSLALVEGYRWADRQETTWAISPTAKSAPVVLSSRSSQDAYANPGTPFEVRNAAGRAVLATDAKSEKVYFLGAGASAQGDQPFVAEMDLKSKKTERWWQSAAPYYEVPVTILNLARRELLTRREAVQENPNYYLREVRKQKLTALTRFPNPYAGVGNLTKQVLRYKRADGVELTANLYLPPNYKKENGALPTLMEAYPVEFKDRTNAGQVKGSPYAFARLTWGSPIFWVTQGYAVLQATSIPIVGEGKLEPNDTYTEQLVASARAAIEEGTRLGVVDPKRVGVMGHSYGAFMTANLLAHTTLFRAGIARSGAYNRTLTPFGFQAEERTYWEAPDVYNKMSPFAYADRIKTPILLIHGEADNNSGTFPLQTERFYSALKGHGATARYVVLPFEAHGYAARESVLHMLWEMNEWLNKYVKNPPVVGAAAPAPNGQGSTN</sequence>
<name>A0ABP7SBA1_9BACT</name>
<keyword evidence="1" id="KW-0378">Hydrolase</keyword>
<dbReference type="InterPro" id="IPR029058">
    <property type="entry name" value="AB_hydrolase_fold"/>
</dbReference>
<gene>
    <name evidence="4" type="ORF">GCM10022408_21940</name>
</gene>
<dbReference type="InterPro" id="IPR011042">
    <property type="entry name" value="6-blade_b-propeller_TolB-like"/>
</dbReference>
<dbReference type="RefSeq" id="WP_345073014.1">
    <property type="nucleotide sequence ID" value="NZ_BAABDJ010000022.1"/>
</dbReference>
<organism evidence="4 5">
    <name type="scientific">Hymenobacter fastidiosus</name>
    <dbReference type="NCBI Taxonomy" id="486264"/>
    <lineage>
        <taxon>Bacteria</taxon>
        <taxon>Pseudomonadati</taxon>
        <taxon>Bacteroidota</taxon>
        <taxon>Cytophagia</taxon>
        <taxon>Cytophagales</taxon>
        <taxon>Hymenobacteraceae</taxon>
        <taxon>Hymenobacter</taxon>
    </lineage>
</organism>
<evidence type="ECO:0000256" key="1">
    <source>
        <dbReference type="ARBA" id="ARBA00022801"/>
    </source>
</evidence>
<proteinExistence type="predicted"/>
<dbReference type="PANTHER" id="PTHR42776:SF28">
    <property type="entry name" value="GLUTAMYL ENDOPEPTIDASE, CHLOROPLASTIC-RELATED"/>
    <property type="match status" value="1"/>
</dbReference>
<dbReference type="Gene3D" id="2.120.10.30">
    <property type="entry name" value="TolB, C-terminal domain"/>
    <property type="match status" value="1"/>
</dbReference>
<keyword evidence="5" id="KW-1185">Reference proteome</keyword>
<dbReference type="Gene3D" id="3.40.50.1820">
    <property type="entry name" value="alpha/beta hydrolase"/>
    <property type="match status" value="1"/>
</dbReference>
<dbReference type="InterPro" id="IPR001375">
    <property type="entry name" value="Peptidase_S9_cat"/>
</dbReference>
<keyword evidence="2" id="KW-0732">Signal</keyword>
<evidence type="ECO:0000256" key="2">
    <source>
        <dbReference type="SAM" id="SignalP"/>
    </source>
</evidence>
<feature type="domain" description="Peptidase S9 prolyl oligopeptidase catalytic" evidence="3">
    <location>
        <begin position="632"/>
        <end position="799"/>
    </location>
</feature>
<feature type="chain" id="PRO_5046146044" evidence="2">
    <location>
        <begin position="20"/>
        <end position="817"/>
    </location>
</feature>
<comment type="caution">
    <text evidence="4">The sequence shown here is derived from an EMBL/GenBank/DDBJ whole genome shotgun (WGS) entry which is preliminary data.</text>
</comment>
<evidence type="ECO:0000259" key="3">
    <source>
        <dbReference type="Pfam" id="PF00326"/>
    </source>
</evidence>
<feature type="signal peptide" evidence="2">
    <location>
        <begin position="1"/>
        <end position="19"/>
    </location>
</feature>
<dbReference type="SUPFAM" id="SSF82171">
    <property type="entry name" value="DPP6 N-terminal domain-like"/>
    <property type="match status" value="1"/>
</dbReference>
<protein>
    <submittedName>
        <fullName evidence="4">S9 family peptidase</fullName>
    </submittedName>
</protein>
<reference evidence="5" key="1">
    <citation type="journal article" date="2019" name="Int. J. Syst. Evol. Microbiol.">
        <title>The Global Catalogue of Microorganisms (GCM) 10K type strain sequencing project: providing services to taxonomists for standard genome sequencing and annotation.</title>
        <authorList>
            <consortium name="The Broad Institute Genomics Platform"/>
            <consortium name="The Broad Institute Genome Sequencing Center for Infectious Disease"/>
            <person name="Wu L."/>
            <person name="Ma J."/>
        </authorList>
    </citation>
    <scope>NUCLEOTIDE SEQUENCE [LARGE SCALE GENOMIC DNA]</scope>
    <source>
        <strain evidence="5">JCM 17224</strain>
    </source>
</reference>
<dbReference type="SUPFAM" id="SSF53474">
    <property type="entry name" value="alpha/beta-Hydrolases"/>
    <property type="match status" value="1"/>
</dbReference>
<dbReference type="PANTHER" id="PTHR42776">
    <property type="entry name" value="SERINE PEPTIDASE S9 FAMILY MEMBER"/>
    <property type="match status" value="1"/>
</dbReference>
<evidence type="ECO:0000313" key="4">
    <source>
        <dbReference type="EMBL" id="GAA4009454.1"/>
    </source>
</evidence>
<dbReference type="Proteomes" id="UP001500567">
    <property type="component" value="Unassembled WGS sequence"/>
</dbReference>
<dbReference type="EMBL" id="BAABDJ010000022">
    <property type="protein sequence ID" value="GAA4009454.1"/>
    <property type="molecule type" value="Genomic_DNA"/>
</dbReference>